<organism evidence="1 2">
    <name type="scientific">Rhodopirellula sallentina SM41</name>
    <dbReference type="NCBI Taxonomy" id="1263870"/>
    <lineage>
        <taxon>Bacteria</taxon>
        <taxon>Pseudomonadati</taxon>
        <taxon>Planctomycetota</taxon>
        <taxon>Planctomycetia</taxon>
        <taxon>Pirellulales</taxon>
        <taxon>Pirellulaceae</taxon>
        <taxon>Rhodopirellula</taxon>
    </lineage>
</organism>
<keyword evidence="2" id="KW-1185">Reference proteome</keyword>
<reference evidence="1 2" key="1">
    <citation type="journal article" date="2013" name="Mar. Genomics">
        <title>Expression of sulfatases in Rhodopirellula baltica and the diversity of sulfatases in the genus Rhodopirellula.</title>
        <authorList>
            <person name="Wegner C.E."/>
            <person name="Richter-Heitmann T."/>
            <person name="Klindworth A."/>
            <person name="Klockow C."/>
            <person name="Richter M."/>
            <person name="Achstetter T."/>
            <person name="Glockner F.O."/>
            <person name="Harder J."/>
        </authorList>
    </citation>
    <scope>NUCLEOTIDE SEQUENCE [LARGE SCALE GENOMIC DNA]</scope>
    <source>
        <strain evidence="1 2">SM41</strain>
    </source>
</reference>
<dbReference type="EMBL" id="ANOH01000484">
    <property type="protein sequence ID" value="EMI51778.1"/>
    <property type="molecule type" value="Genomic_DNA"/>
</dbReference>
<name>M5U754_9BACT</name>
<comment type="caution">
    <text evidence="1">The sequence shown here is derived from an EMBL/GenBank/DDBJ whole genome shotgun (WGS) entry which is preliminary data.</text>
</comment>
<dbReference type="Proteomes" id="UP000011885">
    <property type="component" value="Unassembled WGS sequence"/>
</dbReference>
<dbReference type="AlphaFoldDB" id="M5U754"/>
<evidence type="ECO:0000313" key="1">
    <source>
        <dbReference type="EMBL" id="EMI51778.1"/>
    </source>
</evidence>
<evidence type="ECO:0000313" key="2">
    <source>
        <dbReference type="Proteomes" id="UP000011885"/>
    </source>
</evidence>
<proteinExistence type="predicted"/>
<sequence>MKRRDFLLTACATTLHGASQYQHGFGAGTNPTQRIDWTFDSATNQYVGVSCNGTELGPPRHNAPLMQAHARVLGPREASNTAGALQVNQQVILRQSPTETSPNVLQTTLGIKNVSGQTHQIEISFQTVLSPDPQKNAVQDLYLPLNVAGMTGDKRFASLGGADFLGDGNVHLNDEEFRCHYLEPMASDPNQRETTALLLVPVIDISATSADWRVGIFTSSDSPMQFVSNVDSDEQRTWTARRILSLEPGESLQESCWVVLHRSDASDAWKAFHQFAHVEEYQPIAWTHDFKVHYYDYLSSADGEHGVRGDGYDADLPHFPEFHVGLATQHGYYPHLGDYIHPDRKTWQAMRGSKQGSATMSIEKMRQRVADTRNAGAKAGIYMHLTLIDDRSELFDKFADGRRVGPDGQPIRFPWSGPDVEGQCWWMSIASKPWREHLLQQAQWIMEYLDPDAICFDETFAGIGYDEAPGRQGPLSPHAIEFFRDLRAIVRSFGDDRAVFSSDCSRSAFCLWTDGDVGDHAYANSLGNPLYTQEPVRYLAALGDKAWRPCAWHFRQMWEPQMKLARQVGAGVGVSNGWIEYDGLHAMPAAEKEKIITDIESIL</sequence>
<dbReference type="RefSeq" id="WP_008689390.1">
    <property type="nucleotide sequence ID" value="NZ_ANOH01000484.1"/>
</dbReference>
<dbReference type="PATRIC" id="fig|1263870.3.peg.7197"/>
<protein>
    <submittedName>
        <fullName evidence="1">Secreted protein</fullName>
    </submittedName>
</protein>
<accession>M5U754</accession>
<gene>
    <name evidence="1" type="ORF">RSSM_06785</name>
</gene>
<dbReference type="OrthoDB" id="228256at2"/>